<reference evidence="2" key="1">
    <citation type="submission" date="2015-08" db="EMBL/GenBank/DDBJ databases">
        <authorList>
            <person name="Varghese N."/>
        </authorList>
    </citation>
    <scope>NUCLEOTIDE SEQUENCE [LARGE SCALE GENOMIC DNA]</scope>
    <source>
        <strain evidence="2">JCM 18476</strain>
    </source>
</reference>
<gene>
    <name evidence="1" type="ORF">Ga0061065_105107</name>
</gene>
<dbReference type="RefSeq" id="WP_156085539.1">
    <property type="nucleotide sequence ID" value="NZ_CYHG01000005.1"/>
</dbReference>
<evidence type="ECO:0000313" key="2">
    <source>
        <dbReference type="Proteomes" id="UP000182769"/>
    </source>
</evidence>
<proteinExistence type="predicted"/>
<protein>
    <submittedName>
        <fullName evidence="1">Uncharacterized protein</fullName>
    </submittedName>
</protein>
<evidence type="ECO:0000313" key="1">
    <source>
        <dbReference type="EMBL" id="CUB04015.1"/>
    </source>
</evidence>
<organism evidence="1 2">
    <name type="scientific">Marinomonas fungiae</name>
    <dbReference type="NCBI Taxonomy" id="1137284"/>
    <lineage>
        <taxon>Bacteria</taxon>
        <taxon>Pseudomonadati</taxon>
        <taxon>Pseudomonadota</taxon>
        <taxon>Gammaproteobacteria</taxon>
        <taxon>Oceanospirillales</taxon>
        <taxon>Oceanospirillaceae</taxon>
        <taxon>Marinomonas</taxon>
    </lineage>
</organism>
<dbReference type="AlphaFoldDB" id="A0A0K6ILM4"/>
<dbReference type="STRING" id="1137284.GCA_001418205_01874"/>
<sequence>MEQLTQLLKDLERITFQDISEIPHEEHVIAAQIEALQDRLCKVAKDRAH</sequence>
<accession>A0A0K6ILM4</accession>
<dbReference type="EMBL" id="CYHG01000005">
    <property type="protein sequence ID" value="CUB04015.1"/>
    <property type="molecule type" value="Genomic_DNA"/>
</dbReference>
<keyword evidence="2" id="KW-1185">Reference proteome</keyword>
<dbReference type="Proteomes" id="UP000182769">
    <property type="component" value="Unassembled WGS sequence"/>
</dbReference>
<name>A0A0K6ILM4_9GAMM</name>